<protein>
    <recommendedName>
        <fullName evidence="1">EthD domain-containing protein</fullName>
    </recommendedName>
</protein>
<dbReference type="AlphaFoldDB" id="A0A381VS23"/>
<feature type="domain" description="EthD" evidence="1">
    <location>
        <begin position="23"/>
        <end position="86"/>
    </location>
</feature>
<dbReference type="Pfam" id="PF07110">
    <property type="entry name" value="EthD"/>
    <property type="match status" value="1"/>
</dbReference>
<proteinExistence type="predicted"/>
<organism evidence="2">
    <name type="scientific">marine metagenome</name>
    <dbReference type="NCBI Taxonomy" id="408172"/>
    <lineage>
        <taxon>unclassified sequences</taxon>
        <taxon>metagenomes</taxon>
        <taxon>ecological metagenomes</taxon>
    </lineage>
</organism>
<dbReference type="GO" id="GO:0016491">
    <property type="term" value="F:oxidoreductase activity"/>
    <property type="evidence" value="ECO:0007669"/>
    <property type="project" value="InterPro"/>
</dbReference>
<gene>
    <name evidence="2" type="ORF">METZ01_LOCUS95281</name>
</gene>
<dbReference type="EMBL" id="UINC01009461">
    <property type="protein sequence ID" value="SVA42427.1"/>
    <property type="molecule type" value="Genomic_DNA"/>
</dbReference>
<reference evidence="2" key="1">
    <citation type="submission" date="2018-05" db="EMBL/GenBank/DDBJ databases">
        <authorList>
            <person name="Lanie J.A."/>
            <person name="Ng W.-L."/>
            <person name="Kazmierczak K.M."/>
            <person name="Andrzejewski T.M."/>
            <person name="Davidsen T.M."/>
            <person name="Wayne K.J."/>
            <person name="Tettelin H."/>
            <person name="Glass J.I."/>
            <person name="Rusch D."/>
            <person name="Podicherti R."/>
            <person name="Tsui H.-C.T."/>
            <person name="Winkler M.E."/>
        </authorList>
    </citation>
    <scope>NUCLEOTIDE SEQUENCE</scope>
</reference>
<sequence length="120" mass="14251">MLVLTCKEHSMIKKVLFIQNRTNIKRSNFFDHWENIHAPHMVEVLEPVKYVLTFFEEDIEGGCCGMAELWFNSEEEYQVGMKRRETDFGKSDNWHDVAKAWPDLERYAYTGKEIKICDIT</sequence>
<accession>A0A381VS23</accession>
<dbReference type="InterPro" id="IPR011008">
    <property type="entry name" value="Dimeric_a/b-barrel"/>
</dbReference>
<dbReference type="Gene3D" id="3.30.70.100">
    <property type="match status" value="1"/>
</dbReference>
<evidence type="ECO:0000313" key="2">
    <source>
        <dbReference type="EMBL" id="SVA42427.1"/>
    </source>
</evidence>
<name>A0A381VS23_9ZZZZ</name>
<dbReference type="SUPFAM" id="SSF54909">
    <property type="entry name" value="Dimeric alpha+beta barrel"/>
    <property type="match status" value="1"/>
</dbReference>
<evidence type="ECO:0000259" key="1">
    <source>
        <dbReference type="Pfam" id="PF07110"/>
    </source>
</evidence>
<dbReference type="InterPro" id="IPR009799">
    <property type="entry name" value="EthD_dom"/>
</dbReference>